<protein>
    <submittedName>
        <fullName evidence="1">Uncharacterized protein</fullName>
    </submittedName>
</protein>
<gene>
    <name evidence="1" type="ORF">K443DRAFT_552192</name>
</gene>
<accession>A0A0C9Y0R7</accession>
<dbReference type="HOGENOM" id="CLU_1525406_0_0_1"/>
<name>A0A0C9Y0R7_9AGAR</name>
<evidence type="ECO:0000313" key="1">
    <source>
        <dbReference type="EMBL" id="KIK01658.1"/>
    </source>
</evidence>
<dbReference type="EMBL" id="KN838603">
    <property type="protein sequence ID" value="KIK01658.1"/>
    <property type="molecule type" value="Genomic_DNA"/>
</dbReference>
<reference evidence="1 2" key="1">
    <citation type="submission" date="2014-04" db="EMBL/GenBank/DDBJ databases">
        <authorList>
            <consortium name="DOE Joint Genome Institute"/>
            <person name="Kuo A."/>
            <person name="Kohler A."/>
            <person name="Nagy L.G."/>
            <person name="Floudas D."/>
            <person name="Copeland A."/>
            <person name="Barry K.W."/>
            <person name="Cichocki N."/>
            <person name="Veneault-Fourrey C."/>
            <person name="LaButti K."/>
            <person name="Lindquist E.A."/>
            <person name="Lipzen A."/>
            <person name="Lundell T."/>
            <person name="Morin E."/>
            <person name="Murat C."/>
            <person name="Sun H."/>
            <person name="Tunlid A."/>
            <person name="Henrissat B."/>
            <person name="Grigoriev I.V."/>
            <person name="Hibbett D.S."/>
            <person name="Martin F."/>
            <person name="Nordberg H.P."/>
            <person name="Cantor M.N."/>
            <person name="Hua S.X."/>
        </authorList>
    </citation>
    <scope>NUCLEOTIDE SEQUENCE [LARGE SCALE GENOMIC DNA]</scope>
    <source>
        <strain evidence="1 2">LaAM-08-1</strain>
    </source>
</reference>
<evidence type="ECO:0000313" key="2">
    <source>
        <dbReference type="Proteomes" id="UP000054477"/>
    </source>
</evidence>
<keyword evidence="2" id="KW-1185">Reference proteome</keyword>
<dbReference type="AlphaFoldDB" id="A0A0C9Y0R7"/>
<sequence length="176" mass="19674">MVNAALTCITWDSQQPNATITATCVEFSWNGQKGIVKAEEVILSGGSVEWCWAPGCLGECGCWLLSCPSSMFRIIGQRLRRLRGHYMILVPTLSKKSAQFLSFVSSGTAYLNGSYLFYLSPSFSAFQQSITSALTPPLPPSSQVDMRLSYKDTRQFTVCRRRVCFRRRGWLSCCLV</sequence>
<organism evidence="1 2">
    <name type="scientific">Laccaria amethystina LaAM-08-1</name>
    <dbReference type="NCBI Taxonomy" id="1095629"/>
    <lineage>
        <taxon>Eukaryota</taxon>
        <taxon>Fungi</taxon>
        <taxon>Dikarya</taxon>
        <taxon>Basidiomycota</taxon>
        <taxon>Agaricomycotina</taxon>
        <taxon>Agaricomycetes</taxon>
        <taxon>Agaricomycetidae</taxon>
        <taxon>Agaricales</taxon>
        <taxon>Agaricineae</taxon>
        <taxon>Hydnangiaceae</taxon>
        <taxon>Laccaria</taxon>
    </lineage>
</organism>
<proteinExistence type="predicted"/>
<dbReference type="Proteomes" id="UP000054477">
    <property type="component" value="Unassembled WGS sequence"/>
</dbReference>
<reference evidence="2" key="2">
    <citation type="submission" date="2015-01" db="EMBL/GenBank/DDBJ databases">
        <title>Evolutionary Origins and Diversification of the Mycorrhizal Mutualists.</title>
        <authorList>
            <consortium name="DOE Joint Genome Institute"/>
            <consortium name="Mycorrhizal Genomics Consortium"/>
            <person name="Kohler A."/>
            <person name="Kuo A."/>
            <person name="Nagy L.G."/>
            <person name="Floudas D."/>
            <person name="Copeland A."/>
            <person name="Barry K.W."/>
            <person name="Cichocki N."/>
            <person name="Veneault-Fourrey C."/>
            <person name="LaButti K."/>
            <person name="Lindquist E.A."/>
            <person name="Lipzen A."/>
            <person name="Lundell T."/>
            <person name="Morin E."/>
            <person name="Murat C."/>
            <person name="Riley R."/>
            <person name="Ohm R."/>
            <person name="Sun H."/>
            <person name="Tunlid A."/>
            <person name="Henrissat B."/>
            <person name="Grigoriev I.V."/>
            <person name="Hibbett D.S."/>
            <person name="Martin F."/>
        </authorList>
    </citation>
    <scope>NUCLEOTIDE SEQUENCE [LARGE SCALE GENOMIC DNA]</scope>
    <source>
        <strain evidence="2">LaAM-08-1</strain>
    </source>
</reference>